<organism evidence="10 11">
    <name type="scientific">Enterobacillus tribolii</name>
    <dbReference type="NCBI Taxonomy" id="1487935"/>
    <lineage>
        <taxon>Bacteria</taxon>
        <taxon>Pseudomonadati</taxon>
        <taxon>Pseudomonadota</taxon>
        <taxon>Gammaproteobacteria</taxon>
        <taxon>Enterobacterales</taxon>
        <taxon>Hafniaceae</taxon>
        <taxon>Enterobacillus</taxon>
    </lineage>
</organism>
<dbReference type="Gene3D" id="1.20.81.30">
    <property type="entry name" value="Type II secretion system (T2SS), domain F"/>
    <property type="match status" value="2"/>
</dbReference>
<dbReference type="PANTHER" id="PTHR30012">
    <property type="entry name" value="GENERAL SECRETION PATHWAY PROTEIN"/>
    <property type="match status" value="1"/>
</dbReference>
<dbReference type="OrthoDB" id="6466343at2"/>
<name>A0A370QRK0_9GAMM</name>
<evidence type="ECO:0000256" key="7">
    <source>
        <dbReference type="ARBA" id="ARBA00023136"/>
    </source>
</evidence>
<dbReference type="InterPro" id="IPR042094">
    <property type="entry name" value="T2SS_GspF_sf"/>
</dbReference>
<dbReference type="Proteomes" id="UP000254848">
    <property type="component" value="Unassembled WGS sequence"/>
</dbReference>
<sequence>MAKLSKKQRLYVYQFCADMIKAQLPLYDSLQKLQLEGKALLGKGFSQKILALLNQMAQETSVAAVFSNMVPSNELSVITSAERSGSLAEGFMTLVNIINFNDELRKRIVGAMIFPMIMLVLSLVVIAGYAVGVFPKFASVVPVDKWPGVTQNLYSFGTALYGGLWVLLLALFIGLVITISFAMSNLKGTIRNKYLDKILPFSTYRQLSSSVFLNNLSLMLRNEIPLADSLSIIRLNSNRWLKYHIDNMLEKMAQGLNYGKALDSGLLGTEELLNISLYADLPSFNDVLRSVSDKSRENIKLYIQKLAGILKSMSTLVLGGTVIWVFAGLFMLMDTLSKMAGSGSL</sequence>
<evidence type="ECO:0000256" key="8">
    <source>
        <dbReference type="SAM" id="Phobius"/>
    </source>
</evidence>
<proteinExistence type="inferred from homology"/>
<comment type="similarity">
    <text evidence="2">Belongs to the GSP F family.</text>
</comment>
<dbReference type="EMBL" id="QRAP01000004">
    <property type="protein sequence ID" value="RDK91884.1"/>
    <property type="molecule type" value="Genomic_DNA"/>
</dbReference>
<reference evidence="10 11" key="1">
    <citation type="submission" date="2018-07" db="EMBL/GenBank/DDBJ databases">
        <title>Genomic Encyclopedia of Type Strains, Phase IV (KMG-IV): sequencing the most valuable type-strain genomes for metagenomic binning, comparative biology and taxonomic classification.</title>
        <authorList>
            <person name="Goeker M."/>
        </authorList>
    </citation>
    <scope>NUCLEOTIDE SEQUENCE [LARGE SCALE GENOMIC DNA]</scope>
    <source>
        <strain evidence="10 11">DSM 103736</strain>
    </source>
</reference>
<gene>
    <name evidence="10" type="ORF">C8D90_10428</name>
</gene>
<keyword evidence="3" id="KW-1003">Cell membrane</keyword>
<feature type="transmembrane region" description="Helical" evidence="8">
    <location>
        <begin position="154"/>
        <end position="183"/>
    </location>
</feature>
<evidence type="ECO:0000313" key="10">
    <source>
        <dbReference type="EMBL" id="RDK91884.1"/>
    </source>
</evidence>
<keyword evidence="7 8" id="KW-0472">Membrane</keyword>
<evidence type="ECO:0000256" key="4">
    <source>
        <dbReference type="ARBA" id="ARBA00022519"/>
    </source>
</evidence>
<evidence type="ECO:0000259" key="9">
    <source>
        <dbReference type="Pfam" id="PF00482"/>
    </source>
</evidence>
<protein>
    <submittedName>
        <fullName evidence="10">Toxin co-regulated pilus biosynthesis protein E</fullName>
    </submittedName>
</protein>
<feature type="transmembrane region" description="Helical" evidence="8">
    <location>
        <begin position="108"/>
        <end position="134"/>
    </location>
</feature>
<evidence type="ECO:0000256" key="2">
    <source>
        <dbReference type="ARBA" id="ARBA00005745"/>
    </source>
</evidence>
<keyword evidence="5 8" id="KW-0812">Transmembrane</keyword>
<evidence type="ECO:0000256" key="1">
    <source>
        <dbReference type="ARBA" id="ARBA00004429"/>
    </source>
</evidence>
<dbReference type="GO" id="GO:0005886">
    <property type="term" value="C:plasma membrane"/>
    <property type="evidence" value="ECO:0007669"/>
    <property type="project" value="UniProtKB-SubCell"/>
</dbReference>
<comment type="subcellular location">
    <subcellularLocation>
        <location evidence="1">Cell inner membrane</location>
        <topology evidence="1">Multi-pass membrane protein</topology>
    </subcellularLocation>
</comment>
<keyword evidence="11" id="KW-1185">Reference proteome</keyword>
<evidence type="ECO:0000313" key="11">
    <source>
        <dbReference type="Proteomes" id="UP000254848"/>
    </source>
</evidence>
<dbReference type="GO" id="GO:0015628">
    <property type="term" value="P:protein secretion by the type II secretion system"/>
    <property type="evidence" value="ECO:0007669"/>
    <property type="project" value="TreeGrafter"/>
</dbReference>
<keyword evidence="4" id="KW-0997">Cell inner membrane</keyword>
<dbReference type="Pfam" id="PF00482">
    <property type="entry name" value="T2SSF"/>
    <property type="match status" value="2"/>
</dbReference>
<feature type="domain" description="Type II secretion system protein GspF" evidence="9">
    <location>
        <begin position="212"/>
        <end position="331"/>
    </location>
</feature>
<dbReference type="PANTHER" id="PTHR30012:SF7">
    <property type="entry name" value="PROTEIN TRANSPORT PROTEIN HOFC HOMOLOG"/>
    <property type="match status" value="1"/>
</dbReference>
<comment type="caution">
    <text evidence="10">The sequence shown here is derived from an EMBL/GenBank/DDBJ whole genome shotgun (WGS) entry which is preliminary data.</text>
</comment>
<dbReference type="InterPro" id="IPR018076">
    <property type="entry name" value="T2SS_GspF_dom"/>
</dbReference>
<feature type="domain" description="Type II secretion system protein GspF" evidence="9">
    <location>
        <begin position="16"/>
        <end position="135"/>
    </location>
</feature>
<evidence type="ECO:0000256" key="3">
    <source>
        <dbReference type="ARBA" id="ARBA00022475"/>
    </source>
</evidence>
<dbReference type="RefSeq" id="WP_115458221.1">
    <property type="nucleotide sequence ID" value="NZ_QRAP01000004.1"/>
</dbReference>
<dbReference type="InterPro" id="IPR003004">
    <property type="entry name" value="GspF/PilC"/>
</dbReference>
<evidence type="ECO:0000256" key="5">
    <source>
        <dbReference type="ARBA" id="ARBA00022692"/>
    </source>
</evidence>
<dbReference type="AlphaFoldDB" id="A0A370QRK0"/>
<accession>A0A370QRK0</accession>
<evidence type="ECO:0000256" key="6">
    <source>
        <dbReference type="ARBA" id="ARBA00022989"/>
    </source>
</evidence>
<feature type="transmembrane region" description="Helical" evidence="8">
    <location>
        <begin position="315"/>
        <end position="333"/>
    </location>
</feature>
<keyword evidence="6 8" id="KW-1133">Transmembrane helix</keyword>